<dbReference type="RefSeq" id="XP_056041569.1">
    <property type="nucleotide sequence ID" value="XM_056188281.1"/>
</dbReference>
<dbReference type="GeneID" id="80883447"/>
<proteinExistence type="predicted"/>
<evidence type="ECO:0000313" key="1">
    <source>
        <dbReference type="EMBL" id="KAJ8098119.1"/>
    </source>
</evidence>
<gene>
    <name evidence="1" type="ORF">POJ06DRAFT_258576</name>
</gene>
<organism evidence="1 2">
    <name type="scientific">Lipomyces tetrasporus</name>
    <dbReference type="NCBI Taxonomy" id="54092"/>
    <lineage>
        <taxon>Eukaryota</taxon>
        <taxon>Fungi</taxon>
        <taxon>Dikarya</taxon>
        <taxon>Ascomycota</taxon>
        <taxon>Saccharomycotina</taxon>
        <taxon>Lipomycetes</taxon>
        <taxon>Lipomycetales</taxon>
        <taxon>Lipomycetaceae</taxon>
        <taxon>Lipomyces</taxon>
    </lineage>
</organism>
<sequence length="157" mass="17877">MTNMYTGRSPTRISQTTLTLALQPAHVSGNELAAAYSAYSGKPAKFVDIPVENWNTVAWNNLLKGKDTKIGFQTINDDNALLMTYGENFGNWWNLYRASGKNEGLIQRDYGFLDKIVPGRLRSVTEWMEKVQYTGEKIEVLKLQALQSRDLLREQDR</sequence>
<dbReference type="EMBL" id="JARPMG010000009">
    <property type="protein sequence ID" value="KAJ8098119.1"/>
    <property type="molecule type" value="Genomic_DNA"/>
</dbReference>
<dbReference type="AlphaFoldDB" id="A0AAD7QMT1"/>
<accession>A0AAD7QMT1</accession>
<reference evidence="1" key="1">
    <citation type="submission" date="2023-03" db="EMBL/GenBank/DDBJ databases">
        <title>Near-Complete genome sequence of Lipomyces tetrasporous NRRL Y-64009, an oleaginous yeast capable of growing on lignocellulosic hydrolysates.</title>
        <authorList>
            <consortium name="Lawrence Berkeley National Laboratory"/>
            <person name="Jagtap S.S."/>
            <person name="Liu J.-J."/>
            <person name="Walukiewicz H.E."/>
            <person name="Pangilinan J."/>
            <person name="Lipzen A."/>
            <person name="Ahrendt S."/>
            <person name="Koriabine M."/>
            <person name="Cobaugh K."/>
            <person name="Salamov A."/>
            <person name="Yoshinaga Y."/>
            <person name="Ng V."/>
            <person name="Daum C."/>
            <person name="Grigoriev I.V."/>
            <person name="Slininger P.J."/>
            <person name="Dien B.S."/>
            <person name="Jin Y.-S."/>
            <person name="Rao C.V."/>
        </authorList>
    </citation>
    <scope>NUCLEOTIDE SEQUENCE</scope>
    <source>
        <strain evidence="1">NRRL Y-64009</strain>
    </source>
</reference>
<evidence type="ECO:0000313" key="2">
    <source>
        <dbReference type="Proteomes" id="UP001217417"/>
    </source>
</evidence>
<dbReference type="Proteomes" id="UP001217417">
    <property type="component" value="Unassembled WGS sequence"/>
</dbReference>
<name>A0AAD7QMT1_9ASCO</name>
<comment type="caution">
    <text evidence="1">The sequence shown here is derived from an EMBL/GenBank/DDBJ whole genome shotgun (WGS) entry which is preliminary data.</text>
</comment>
<protein>
    <submittedName>
        <fullName evidence="1">Uncharacterized protein</fullName>
    </submittedName>
</protein>
<keyword evidence="2" id="KW-1185">Reference proteome</keyword>